<evidence type="ECO:0000256" key="6">
    <source>
        <dbReference type="ARBA" id="ARBA00022884"/>
    </source>
</evidence>
<dbReference type="InterPro" id="IPR012933">
    <property type="entry name" value="HicA_mRNA_interferase"/>
</dbReference>
<keyword evidence="2" id="KW-1277">Toxin-antitoxin system</keyword>
<accession>A0A8J7JKG0</accession>
<dbReference type="Proteomes" id="UP000636888">
    <property type="component" value="Unassembled WGS sequence"/>
</dbReference>
<keyword evidence="7" id="KW-0346">Stress response</keyword>
<dbReference type="SUPFAM" id="SSF54786">
    <property type="entry name" value="YcfA/nrd intein domain"/>
    <property type="match status" value="1"/>
</dbReference>
<comment type="similarity">
    <text evidence="1">Belongs to the HicA mRNA interferase family.</text>
</comment>
<keyword evidence="6" id="KW-0694">RNA-binding</keyword>
<organism evidence="8 9">
    <name type="scientific">Geomesophilobacter sediminis</name>
    <dbReference type="NCBI Taxonomy" id="2798584"/>
    <lineage>
        <taxon>Bacteria</taxon>
        <taxon>Pseudomonadati</taxon>
        <taxon>Thermodesulfobacteriota</taxon>
        <taxon>Desulfuromonadia</taxon>
        <taxon>Geobacterales</taxon>
        <taxon>Geobacteraceae</taxon>
        <taxon>Geomesophilobacter</taxon>
    </lineage>
</organism>
<dbReference type="Gene3D" id="3.30.920.30">
    <property type="entry name" value="Hypothetical protein"/>
    <property type="match status" value="1"/>
</dbReference>
<dbReference type="RefSeq" id="WP_199383832.1">
    <property type="nucleotide sequence ID" value="NZ_JAEMHM010000007.1"/>
</dbReference>
<proteinExistence type="inferred from homology"/>
<dbReference type="AlphaFoldDB" id="A0A8J7JKG0"/>
<keyword evidence="9" id="KW-1185">Reference proteome</keyword>
<evidence type="ECO:0000256" key="5">
    <source>
        <dbReference type="ARBA" id="ARBA00022801"/>
    </source>
</evidence>
<dbReference type="GO" id="GO:0016787">
    <property type="term" value="F:hydrolase activity"/>
    <property type="evidence" value="ECO:0007669"/>
    <property type="project" value="UniProtKB-KW"/>
</dbReference>
<evidence type="ECO:0000256" key="3">
    <source>
        <dbReference type="ARBA" id="ARBA00022722"/>
    </source>
</evidence>
<evidence type="ECO:0000256" key="1">
    <source>
        <dbReference type="ARBA" id="ARBA00006620"/>
    </source>
</evidence>
<dbReference type="Pfam" id="PF07927">
    <property type="entry name" value="HicA_toxin"/>
    <property type="match status" value="1"/>
</dbReference>
<gene>
    <name evidence="8" type="ORF">JFN93_09470</name>
</gene>
<protein>
    <submittedName>
        <fullName evidence="8">Type II toxin-antitoxin system HicA family toxin</fullName>
    </submittedName>
</protein>
<sequence>MNSKEFKKWLEKQGCTFEPGKGSHLKVYLGDRFSILPMHNSDLKKGLVEAIKKQLGLK</sequence>
<evidence type="ECO:0000256" key="4">
    <source>
        <dbReference type="ARBA" id="ARBA00022759"/>
    </source>
</evidence>
<keyword evidence="4" id="KW-0255">Endonuclease</keyword>
<dbReference type="InterPro" id="IPR038570">
    <property type="entry name" value="HicA_sf"/>
</dbReference>
<dbReference type="GO" id="GO:0004519">
    <property type="term" value="F:endonuclease activity"/>
    <property type="evidence" value="ECO:0007669"/>
    <property type="project" value="UniProtKB-KW"/>
</dbReference>
<keyword evidence="5" id="KW-0378">Hydrolase</keyword>
<evidence type="ECO:0000313" key="9">
    <source>
        <dbReference type="Proteomes" id="UP000636888"/>
    </source>
</evidence>
<reference evidence="8" key="1">
    <citation type="submission" date="2020-12" db="EMBL/GenBank/DDBJ databases">
        <title>Geomonas sp. Red875, isolated from river sediment.</title>
        <authorList>
            <person name="Xu Z."/>
            <person name="Zhang Z."/>
            <person name="Masuda Y."/>
            <person name="Itoh H."/>
            <person name="Senoo K."/>
        </authorList>
    </citation>
    <scope>NUCLEOTIDE SEQUENCE</scope>
    <source>
        <strain evidence="8">Red875</strain>
    </source>
</reference>
<keyword evidence="3" id="KW-0540">Nuclease</keyword>
<dbReference type="EMBL" id="JAEMHM010000007">
    <property type="protein sequence ID" value="MBJ6724935.1"/>
    <property type="molecule type" value="Genomic_DNA"/>
</dbReference>
<evidence type="ECO:0000256" key="7">
    <source>
        <dbReference type="ARBA" id="ARBA00023016"/>
    </source>
</evidence>
<evidence type="ECO:0000256" key="2">
    <source>
        <dbReference type="ARBA" id="ARBA00022649"/>
    </source>
</evidence>
<dbReference type="GO" id="GO:0003729">
    <property type="term" value="F:mRNA binding"/>
    <property type="evidence" value="ECO:0007669"/>
    <property type="project" value="InterPro"/>
</dbReference>
<name>A0A8J7JKG0_9BACT</name>
<evidence type="ECO:0000313" key="8">
    <source>
        <dbReference type="EMBL" id="MBJ6724935.1"/>
    </source>
</evidence>
<comment type="caution">
    <text evidence="8">The sequence shown here is derived from an EMBL/GenBank/DDBJ whole genome shotgun (WGS) entry which is preliminary data.</text>
</comment>